<dbReference type="EMBL" id="QLYX01000005">
    <property type="protein sequence ID" value="RAY14905.1"/>
    <property type="molecule type" value="Genomic_DNA"/>
</dbReference>
<gene>
    <name evidence="2" type="ORF">DPM19_14475</name>
</gene>
<dbReference type="PANTHER" id="PTHR43861">
    <property type="entry name" value="TRANS-ACONITATE 2-METHYLTRANSFERASE-RELATED"/>
    <property type="match status" value="1"/>
</dbReference>
<dbReference type="RefSeq" id="WP_111867407.1">
    <property type="nucleotide sequence ID" value="NZ_QLYX01000005.1"/>
</dbReference>
<dbReference type="AlphaFoldDB" id="A0A365H723"/>
<evidence type="ECO:0000259" key="1">
    <source>
        <dbReference type="Pfam" id="PF08241"/>
    </source>
</evidence>
<feature type="domain" description="Methyltransferase type 11" evidence="1">
    <location>
        <begin position="47"/>
        <end position="145"/>
    </location>
</feature>
<evidence type="ECO:0000313" key="3">
    <source>
        <dbReference type="Proteomes" id="UP000251891"/>
    </source>
</evidence>
<proteinExistence type="predicted"/>
<dbReference type="GO" id="GO:0032259">
    <property type="term" value="P:methylation"/>
    <property type="evidence" value="ECO:0007669"/>
    <property type="project" value="UniProtKB-KW"/>
</dbReference>
<dbReference type="OrthoDB" id="9795085at2"/>
<keyword evidence="2" id="KW-0489">Methyltransferase</keyword>
<protein>
    <submittedName>
        <fullName evidence="2">Class I SAM-dependent methyltransferase</fullName>
    </submittedName>
</protein>
<keyword evidence="2" id="KW-0808">Transferase</keyword>
<dbReference type="CDD" id="cd02440">
    <property type="entry name" value="AdoMet_MTases"/>
    <property type="match status" value="1"/>
</dbReference>
<comment type="caution">
    <text evidence="2">The sequence shown here is derived from an EMBL/GenBank/DDBJ whole genome shotgun (WGS) entry which is preliminary data.</text>
</comment>
<keyword evidence="3" id="KW-1185">Reference proteome</keyword>
<name>A0A365H723_9ACTN</name>
<organism evidence="2 3">
    <name type="scientific">Actinomadura craniellae</name>
    <dbReference type="NCBI Taxonomy" id="2231787"/>
    <lineage>
        <taxon>Bacteria</taxon>
        <taxon>Bacillati</taxon>
        <taxon>Actinomycetota</taxon>
        <taxon>Actinomycetes</taxon>
        <taxon>Streptosporangiales</taxon>
        <taxon>Thermomonosporaceae</taxon>
        <taxon>Actinomadura</taxon>
    </lineage>
</organism>
<sequence length="251" mass="27876">MAHDPDEHYRRLARTYERNWADRPGYVAWMAERIMAWLEPAPDPRIVDVGSGTGLFLNRLMSRVSATTPLLCVDPSQPMLDMLPDDPRLTPVCATAEQIATGEVPLPYEKVDAFVFKEAIHHVKGIPETLRGLAGMLAPGGLILIVTLPPRLDYPLFPEALDRFAAGQPEPADLVSALDAADLEAECAIESYTVTIDREQWLDLVGNQWMSVLSTFSTAEIEAGLDHIRARHPGPTITYEDRFAFVRGVRT</sequence>
<dbReference type="Gene3D" id="3.40.50.150">
    <property type="entry name" value="Vaccinia Virus protein VP39"/>
    <property type="match status" value="1"/>
</dbReference>
<dbReference type="Proteomes" id="UP000251891">
    <property type="component" value="Unassembled WGS sequence"/>
</dbReference>
<dbReference type="GO" id="GO:0008757">
    <property type="term" value="F:S-adenosylmethionine-dependent methyltransferase activity"/>
    <property type="evidence" value="ECO:0007669"/>
    <property type="project" value="InterPro"/>
</dbReference>
<accession>A0A365H723</accession>
<evidence type="ECO:0000313" key="2">
    <source>
        <dbReference type="EMBL" id="RAY14905.1"/>
    </source>
</evidence>
<dbReference type="InterPro" id="IPR029063">
    <property type="entry name" value="SAM-dependent_MTases_sf"/>
</dbReference>
<dbReference type="InterPro" id="IPR013216">
    <property type="entry name" value="Methyltransf_11"/>
</dbReference>
<dbReference type="SUPFAM" id="SSF53335">
    <property type="entry name" value="S-adenosyl-L-methionine-dependent methyltransferases"/>
    <property type="match status" value="1"/>
</dbReference>
<reference evidence="2 3" key="1">
    <citation type="submission" date="2018-06" db="EMBL/GenBank/DDBJ databases">
        <title>Actinomadura craniellae sp. nov. isolated from marine sponge Craniella sp.</title>
        <authorList>
            <person name="Li L."/>
            <person name="Xu Q.H."/>
            <person name="Lin H.W."/>
            <person name="Lu Y.H."/>
        </authorList>
    </citation>
    <scope>NUCLEOTIDE SEQUENCE [LARGE SCALE GENOMIC DNA]</scope>
    <source>
        <strain evidence="2 3">LHW63021</strain>
    </source>
</reference>
<dbReference type="Pfam" id="PF08241">
    <property type="entry name" value="Methyltransf_11"/>
    <property type="match status" value="1"/>
</dbReference>